<reference evidence="1 2" key="1">
    <citation type="submission" date="2018-08" db="EMBL/GenBank/DDBJ databases">
        <title>Recombination of ecologically and evolutionarily significant loci maintains genetic cohesion in the Pseudomonas syringae species complex.</title>
        <authorList>
            <person name="Dillon M."/>
            <person name="Thakur S."/>
            <person name="Almeida R.N.D."/>
            <person name="Weir B.S."/>
            <person name="Guttman D.S."/>
        </authorList>
    </citation>
    <scope>NUCLEOTIDE SEQUENCE [LARGE SCALE GENOMIC DNA]</scope>
    <source>
        <strain evidence="1 2">19322</strain>
    </source>
</reference>
<dbReference type="AlphaFoldDB" id="A0A3M2WHQ4"/>
<name>A0A3M2WHQ4_PSEA0</name>
<comment type="caution">
    <text evidence="1">The sequence shown here is derived from an EMBL/GenBank/DDBJ whole genome shotgun (WGS) entry which is preliminary data.</text>
</comment>
<accession>A0A3M2WHQ4</accession>
<proteinExistence type="predicted"/>
<protein>
    <recommendedName>
        <fullName evidence="3">HEAT repeat domain-containing protein</fullName>
    </recommendedName>
</protein>
<evidence type="ECO:0000313" key="2">
    <source>
        <dbReference type="Proteomes" id="UP000277952"/>
    </source>
</evidence>
<evidence type="ECO:0000313" key="1">
    <source>
        <dbReference type="EMBL" id="RML50735.1"/>
    </source>
</evidence>
<dbReference type="EMBL" id="RBNS01000239">
    <property type="protein sequence ID" value="RML50735.1"/>
    <property type="molecule type" value="Genomic_DNA"/>
</dbReference>
<sequence length="141" mass="15711">MNKNQALHFLKSHQPMPTDSQITQEQAETYDEVRIYFIKNPDSESIELFLRSFGDGDGLGMYQLVEDAFYQCEKSDVVSGIQTVLEDLSIPDGVRYWTTQAAAAFPDDVLRNGLSLSLASSNEDIREAAGLAFEIIGTEKP</sequence>
<evidence type="ECO:0008006" key="3">
    <source>
        <dbReference type="Google" id="ProtNLM"/>
    </source>
</evidence>
<gene>
    <name evidence="1" type="ORF">ALQ94_101279</name>
</gene>
<organism evidence="1 2">
    <name type="scientific">Pseudomonas amygdali pv. morsprunorum</name>
    <dbReference type="NCBI Taxonomy" id="129138"/>
    <lineage>
        <taxon>Bacteria</taxon>
        <taxon>Pseudomonadati</taxon>
        <taxon>Pseudomonadota</taxon>
        <taxon>Gammaproteobacteria</taxon>
        <taxon>Pseudomonadales</taxon>
        <taxon>Pseudomonadaceae</taxon>
        <taxon>Pseudomonas</taxon>
        <taxon>Pseudomonas amygdali</taxon>
    </lineage>
</organism>
<dbReference type="Proteomes" id="UP000277952">
    <property type="component" value="Unassembled WGS sequence"/>
</dbReference>